<gene>
    <name evidence="1" type="ORF">QBC41DRAFT_336412</name>
</gene>
<protein>
    <submittedName>
        <fullName evidence="1">Uncharacterized protein</fullName>
    </submittedName>
</protein>
<sequence length="143" mass="16626">MGSSNIFDWEAIRARLIRKPGTDHEFFDYSIKEVATDLIQELHVGRAISFHSLIRDCRLMLEETKDMVYTNPPTLVESRERFFWATMEVINKGMQDECLLEHAEGFEIIPSSKDAIQHMKDEWNVVTADEASGYKKGKKRTTR</sequence>
<reference evidence="1" key="1">
    <citation type="submission" date="2023-06" db="EMBL/GenBank/DDBJ databases">
        <title>Genome-scale phylogeny and comparative genomics of the fungal order Sordariales.</title>
        <authorList>
            <consortium name="Lawrence Berkeley National Laboratory"/>
            <person name="Hensen N."/>
            <person name="Bonometti L."/>
            <person name="Westerberg I."/>
            <person name="Brannstrom I.O."/>
            <person name="Guillou S."/>
            <person name="Cros-Aarteil S."/>
            <person name="Calhoun S."/>
            <person name="Haridas S."/>
            <person name="Kuo A."/>
            <person name="Mondo S."/>
            <person name="Pangilinan J."/>
            <person name="Riley R."/>
            <person name="Labutti K."/>
            <person name="Andreopoulos B."/>
            <person name="Lipzen A."/>
            <person name="Chen C."/>
            <person name="Yanf M."/>
            <person name="Daum C."/>
            <person name="Ng V."/>
            <person name="Clum A."/>
            <person name="Steindorff A."/>
            <person name="Ohm R."/>
            <person name="Martin F."/>
            <person name="Silar P."/>
            <person name="Natvig D."/>
            <person name="Lalanne C."/>
            <person name="Gautier V."/>
            <person name="Ament-Velasquez S.L."/>
            <person name="Kruys A."/>
            <person name="Hutchinson M.I."/>
            <person name="Powell A.J."/>
            <person name="Barry K."/>
            <person name="Miller A.N."/>
            <person name="Grigoriev I.V."/>
            <person name="Debuchy R."/>
            <person name="Gladieux P."/>
            <person name="Thoren M.H."/>
            <person name="Johannesson H."/>
        </authorList>
    </citation>
    <scope>NUCLEOTIDE SEQUENCE</scope>
    <source>
        <strain evidence="1">CBS 307.81</strain>
    </source>
</reference>
<name>A0AA39ZF99_9PEZI</name>
<dbReference type="AlphaFoldDB" id="A0AA39ZF99"/>
<accession>A0AA39ZF99</accession>
<proteinExistence type="predicted"/>
<evidence type="ECO:0000313" key="1">
    <source>
        <dbReference type="EMBL" id="KAK0669917.1"/>
    </source>
</evidence>
<dbReference type="Proteomes" id="UP001174997">
    <property type="component" value="Unassembled WGS sequence"/>
</dbReference>
<comment type="caution">
    <text evidence="1">The sequence shown here is derived from an EMBL/GenBank/DDBJ whole genome shotgun (WGS) entry which is preliminary data.</text>
</comment>
<evidence type="ECO:0000313" key="2">
    <source>
        <dbReference type="Proteomes" id="UP001174997"/>
    </source>
</evidence>
<organism evidence="1 2">
    <name type="scientific">Cercophora samala</name>
    <dbReference type="NCBI Taxonomy" id="330535"/>
    <lineage>
        <taxon>Eukaryota</taxon>
        <taxon>Fungi</taxon>
        <taxon>Dikarya</taxon>
        <taxon>Ascomycota</taxon>
        <taxon>Pezizomycotina</taxon>
        <taxon>Sordariomycetes</taxon>
        <taxon>Sordariomycetidae</taxon>
        <taxon>Sordariales</taxon>
        <taxon>Lasiosphaeriaceae</taxon>
        <taxon>Cercophora</taxon>
    </lineage>
</organism>
<dbReference type="EMBL" id="JAULSY010000037">
    <property type="protein sequence ID" value="KAK0669917.1"/>
    <property type="molecule type" value="Genomic_DNA"/>
</dbReference>
<keyword evidence="2" id="KW-1185">Reference proteome</keyword>